<dbReference type="PANTHER" id="PTHR11596">
    <property type="entry name" value="ALKALINE PHOSPHATASE"/>
    <property type="match status" value="1"/>
</dbReference>
<evidence type="ECO:0000313" key="6">
    <source>
        <dbReference type="Proteomes" id="UP000230750"/>
    </source>
</evidence>
<accession>A0A2G8LF74</accession>
<dbReference type="PRINTS" id="PR00113">
    <property type="entry name" value="ALKPHPHTASE"/>
</dbReference>
<feature type="binding site" evidence="3">
    <location>
        <position position="198"/>
    </location>
    <ligand>
        <name>Zn(2+)</name>
        <dbReference type="ChEBI" id="CHEBI:29105"/>
        <label>2</label>
    </ligand>
</feature>
<evidence type="ECO:0000256" key="1">
    <source>
        <dbReference type="ARBA" id="ARBA00012647"/>
    </source>
</evidence>
<dbReference type="EMBL" id="MRZV01000099">
    <property type="protein sequence ID" value="PIK58914.1"/>
    <property type="molecule type" value="Genomic_DNA"/>
</dbReference>
<organism evidence="5 6">
    <name type="scientific">Stichopus japonicus</name>
    <name type="common">Sea cucumber</name>
    <dbReference type="NCBI Taxonomy" id="307972"/>
    <lineage>
        <taxon>Eukaryota</taxon>
        <taxon>Metazoa</taxon>
        <taxon>Echinodermata</taxon>
        <taxon>Eleutherozoa</taxon>
        <taxon>Echinozoa</taxon>
        <taxon>Holothuroidea</taxon>
        <taxon>Aspidochirotacea</taxon>
        <taxon>Aspidochirotida</taxon>
        <taxon>Stichopodidae</taxon>
        <taxon>Apostichopus</taxon>
    </lineage>
</organism>
<protein>
    <recommendedName>
        <fullName evidence="1">alkaline phosphatase</fullName>
        <ecNumber evidence="1">3.1.3.1</ecNumber>
    </recommendedName>
</protein>
<feature type="binding site" evidence="3">
    <location>
        <position position="194"/>
    </location>
    <ligand>
        <name>Zn(2+)</name>
        <dbReference type="ChEBI" id="CHEBI:29105"/>
        <label>2</label>
    </ligand>
</feature>
<keyword evidence="3" id="KW-0479">Metal-binding</keyword>
<feature type="binding site" evidence="3">
    <location>
        <position position="277"/>
    </location>
    <ligand>
        <name>Zn(2+)</name>
        <dbReference type="ChEBI" id="CHEBI:29105"/>
        <label>2</label>
    </ligand>
</feature>
<dbReference type="InterPro" id="IPR001952">
    <property type="entry name" value="Alkaline_phosphatase"/>
</dbReference>
<comment type="cofactor">
    <cofactor evidence="3">
        <name>Zn(2+)</name>
        <dbReference type="ChEBI" id="CHEBI:29105"/>
    </cofactor>
    <text evidence="3">Binds 2 Zn(2+) ions.</text>
</comment>
<sequence>MEYFWYSYVDGNRLAIDAGKSTGVVTTARLTHATPASTYAHSPERVWENDSDLTNAAVDAGCTDIASQFIDAPQINVALGGGRREFLPITETDPEYPGSRGQRRDGRNLVEEWKAEHPANSEFVWNKEQFDDVDPDTIRYLFGLFETGHMQFESERPDDGAGEPSIAEMTDKAIRILSKNSNGFFLAVEGARVDHGHHDNIPYNALHDTLAMEAAVQPSIGGDALPYTTLGYLNGPGGFQTAISFRNNGTRPNLRDVETNSKDHVVETLVPLPSESHSGEDVVIYASGPFAHLFHGVHEQNYIAHVIRYAACLGDGKQVCTDAVEDPCGGTLINSYNTLVLLLLVLTKFLF</sequence>
<dbReference type="EC" id="3.1.3.1" evidence="1"/>
<evidence type="ECO:0000256" key="4">
    <source>
        <dbReference type="RuleBase" id="RU003946"/>
    </source>
</evidence>
<feature type="binding site" evidence="3">
    <location>
        <position position="34"/>
    </location>
    <ligand>
        <name>Mg(2+)</name>
        <dbReference type="ChEBI" id="CHEBI:18420"/>
    </ligand>
</feature>
<dbReference type="Pfam" id="PF00245">
    <property type="entry name" value="Alk_phosphatase"/>
    <property type="match status" value="2"/>
</dbReference>
<dbReference type="Proteomes" id="UP000230750">
    <property type="component" value="Unassembled WGS sequence"/>
</dbReference>
<dbReference type="Gene3D" id="3.40.720.10">
    <property type="entry name" value="Alkaline Phosphatase, subunit A"/>
    <property type="match status" value="2"/>
</dbReference>
<dbReference type="OrthoDB" id="5818554at2759"/>
<dbReference type="SMART" id="SM00098">
    <property type="entry name" value="alkPPc"/>
    <property type="match status" value="1"/>
</dbReference>
<comment type="similarity">
    <text evidence="4">Belongs to the alkaline phosphatase family.</text>
</comment>
<name>A0A2G8LF74_STIJA</name>
<reference evidence="5 6" key="1">
    <citation type="journal article" date="2017" name="PLoS Biol.">
        <title>The sea cucumber genome provides insights into morphological evolution and visceral regeneration.</title>
        <authorList>
            <person name="Zhang X."/>
            <person name="Sun L."/>
            <person name="Yuan J."/>
            <person name="Sun Y."/>
            <person name="Gao Y."/>
            <person name="Zhang L."/>
            <person name="Li S."/>
            <person name="Dai H."/>
            <person name="Hamel J.F."/>
            <person name="Liu C."/>
            <person name="Yu Y."/>
            <person name="Liu S."/>
            <person name="Lin W."/>
            <person name="Guo K."/>
            <person name="Jin S."/>
            <person name="Xu P."/>
            <person name="Storey K.B."/>
            <person name="Huan P."/>
            <person name="Zhang T."/>
            <person name="Zhou Y."/>
            <person name="Zhang J."/>
            <person name="Lin C."/>
            <person name="Li X."/>
            <person name="Xing L."/>
            <person name="Huo D."/>
            <person name="Sun M."/>
            <person name="Wang L."/>
            <person name="Mercier A."/>
            <person name="Li F."/>
            <person name="Yang H."/>
            <person name="Xiang J."/>
        </authorList>
    </citation>
    <scope>NUCLEOTIDE SEQUENCE [LARGE SCALE GENOMIC DNA]</scope>
    <source>
        <strain evidence="5">Shaxun</strain>
        <tissue evidence="5">Muscle</tissue>
    </source>
</reference>
<dbReference type="GO" id="GO:0046872">
    <property type="term" value="F:metal ion binding"/>
    <property type="evidence" value="ECO:0007669"/>
    <property type="project" value="UniProtKB-KW"/>
</dbReference>
<feature type="binding site" evidence="3">
    <location>
        <position position="189"/>
    </location>
    <ligand>
        <name>Mg(2+)</name>
        <dbReference type="ChEBI" id="CHEBI:18420"/>
    </ligand>
</feature>
<keyword evidence="3" id="KW-0862">Zinc</keyword>
<comment type="caution">
    <text evidence="5">The sequence shown here is derived from an EMBL/GenBank/DDBJ whole genome shotgun (WGS) entry which is preliminary data.</text>
</comment>
<comment type="cofactor">
    <cofactor evidence="3">
        <name>Mg(2+)</name>
        <dbReference type="ChEBI" id="CHEBI:18420"/>
    </cofactor>
    <text evidence="3">Binds 1 Mg(2+) ion.</text>
</comment>
<evidence type="ECO:0000256" key="2">
    <source>
        <dbReference type="ARBA" id="ARBA00022553"/>
    </source>
</evidence>
<dbReference type="GO" id="GO:0004035">
    <property type="term" value="F:alkaline phosphatase activity"/>
    <property type="evidence" value="ECO:0007669"/>
    <property type="project" value="UniProtKB-EC"/>
</dbReference>
<dbReference type="CDD" id="cd16012">
    <property type="entry name" value="ALP"/>
    <property type="match status" value="1"/>
</dbReference>
<evidence type="ECO:0000313" key="5">
    <source>
        <dbReference type="EMBL" id="PIK58914.1"/>
    </source>
</evidence>
<gene>
    <name evidence="5" type="ORF">BSL78_04226</name>
</gene>
<keyword evidence="3" id="KW-0460">Magnesium</keyword>
<dbReference type="InterPro" id="IPR017850">
    <property type="entry name" value="Alkaline_phosphatase_core_sf"/>
</dbReference>
<dbReference type="SUPFAM" id="SSF53649">
    <property type="entry name" value="Alkaline phosphatase-like"/>
    <property type="match status" value="1"/>
</dbReference>
<dbReference type="STRING" id="307972.A0A2G8LF74"/>
<evidence type="ECO:0000256" key="3">
    <source>
        <dbReference type="PIRSR" id="PIRSR601952-2"/>
    </source>
</evidence>
<proteinExistence type="inferred from homology"/>
<keyword evidence="2" id="KW-0597">Phosphoprotein</keyword>
<keyword evidence="6" id="KW-1185">Reference proteome</keyword>
<dbReference type="PANTHER" id="PTHR11596:SF5">
    <property type="entry name" value="ALKALINE PHOSPHATASE"/>
    <property type="match status" value="1"/>
</dbReference>
<feature type="binding site" evidence="3">
    <location>
        <position position="32"/>
    </location>
    <ligand>
        <name>Mg(2+)</name>
        <dbReference type="ChEBI" id="CHEBI:18420"/>
    </ligand>
</feature>
<dbReference type="AlphaFoldDB" id="A0A2G8LF74"/>